<keyword evidence="7" id="KW-1185">Reference proteome</keyword>
<keyword evidence="2 5" id="KW-0812">Transmembrane</keyword>
<dbReference type="STRING" id="1769779.AUP74_02797"/>
<reference evidence="7" key="1">
    <citation type="submission" date="2016-01" db="EMBL/GenBank/DDBJ databases">
        <title>Complete genome sequence of Microbulbifer sp. CCB-MM1, a halophile isolated from Matang Mangrove Forest, Perak.</title>
        <authorList>
            <person name="Moh T.H."/>
            <person name="Dinesh B."/>
            <person name="Lau N.-S."/>
            <person name="Go F."/>
            <person name="Alexander Chong S.-C."/>
        </authorList>
    </citation>
    <scope>NUCLEOTIDE SEQUENCE [LARGE SCALE GENOMIC DNA]</scope>
    <source>
        <strain evidence="7">CCB-MM1</strain>
    </source>
</reference>
<proteinExistence type="predicted"/>
<keyword evidence="4 5" id="KW-0472">Membrane</keyword>
<dbReference type="RefSeq" id="WP_069948083.1">
    <property type="nucleotide sequence ID" value="NZ_CP014143.1"/>
</dbReference>
<evidence type="ECO:0000256" key="1">
    <source>
        <dbReference type="ARBA" id="ARBA00004370"/>
    </source>
</evidence>
<protein>
    <submittedName>
        <fullName evidence="6">Inner membrane protein YecN</fullName>
    </submittedName>
</protein>
<dbReference type="PATRIC" id="fig|1769779.3.peg.2792"/>
<dbReference type="SUPFAM" id="SSF161084">
    <property type="entry name" value="MAPEG domain-like"/>
    <property type="match status" value="1"/>
</dbReference>
<keyword evidence="3 5" id="KW-1133">Transmembrane helix</keyword>
<dbReference type="InterPro" id="IPR023352">
    <property type="entry name" value="MAPEG-like_dom_sf"/>
</dbReference>
<dbReference type="PANTHER" id="PTHR35814">
    <property type="match status" value="1"/>
</dbReference>
<feature type="transmembrane region" description="Helical" evidence="5">
    <location>
        <begin position="6"/>
        <end position="24"/>
    </location>
</feature>
<sequence length="133" mass="14157">MATVTAFYAALCALLIIALAFRVVKFRRTQKVGLGSGGKHAAEVLIRAHANAVEYVPLALLLLLLAELNGLAASWLHILGGTLLFGRFLHAFGLTAGRGGYHPGRFWGTALTWTVILALAVVLLVGTFSALKF</sequence>
<evidence type="ECO:0000256" key="4">
    <source>
        <dbReference type="ARBA" id="ARBA00023136"/>
    </source>
</evidence>
<evidence type="ECO:0000256" key="5">
    <source>
        <dbReference type="SAM" id="Phobius"/>
    </source>
</evidence>
<dbReference type="PANTHER" id="PTHR35814:SF1">
    <property type="entry name" value="GLUTATHIONE S-TRANSFERASE-RELATED"/>
    <property type="match status" value="1"/>
</dbReference>
<evidence type="ECO:0000313" key="6">
    <source>
        <dbReference type="EMBL" id="AOS98192.1"/>
    </source>
</evidence>
<accession>A0A1C9WAK6</accession>
<feature type="transmembrane region" description="Helical" evidence="5">
    <location>
        <begin position="106"/>
        <end position="131"/>
    </location>
</feature>
<organism evidence="6 7">
    <name type="scientific">Microbulbifer aggregans</name>
    <dbReference type="NCBI Taxonomy" id="1769779"/>
    <lineage>
        <taxon>Bacteria</taxon>
        <taxon>Pseudomonadati</taxon>
        <taxon>Pseudomonadota</taxon>
        <taxon>Gammaproteobacteria</taxon>
        <taxon>Cellvibrionales</taxon>
        <taxon>Microbulbiferaceae</taxon>
        <taxon>Microbulbifer</taxon>
    </lineage>
</organism>
<dbReference type="Gene3D" id="1.20.120.550">
    <property type="entry name" value="Membrane associated eicosanoid/glutathione metabolism-like domain"/>
    <property type="match status" value="1"/>
</dbReference>
<dbReference type="GO" id="GO:0016020">
    <property type="term" value="C:membrane"/>
    <property type="evidence" value="ECO:0007669"/>
    <property type="project" value="UniProtKB-SubCell"/>
</dbReference>
<dbReference type="InterPro" id="IPR001129">
    <property type="entry name" value="Membr-assoc_MAPEG"/>
</dbReference>
<evidence type="ECO:0000256" key="2">
    <source>
        <dbReference type="ARBA" id="ARBA00022692"/>
    </source>
</evidence>
<evidence type="ECO:0000313" key="7">
    <source>
        <dbReference type="Proteomes" id="UP000095672"/>
    </source>
</evidence>
<evidence type="ECO:0000256" key="3">
    <source>
        <dbReference type="ARBA" id="ARBA00022989"/>
    </source>
</evidence>
<dbReference type="AlphaFoldDB" id="A0A1C9WAK6"/>
<dbReference type="Proteomes" id="UP000095672">
    <property type="component" value="Chromosome"/>
</dbReference>
<gene>
    <name evidence="6" type="primary">yecN</name>
    <name evidence="6" type="ORF">AUP74_02797</name>
</gene>
<dbReference type="EMBL" id="CP014143">
    <property type="protein sequence ID" value="AOS98192.1"/>
    <property type="molecule type" value="Genomic_DNA"/>
</dbReference>
<dbReference type="KEGG" id="micc:AUP74_02797"/>
<name>A0A1C9WAK6_9GAMM</name>
<comment type="subcellular location">
    <subcellularLocation>
        <location evidence="1">Membrane</location>
    </subcellularLocation>
</comment>
<dbReference type="Pfam" id="PF01124">
    <property type="entry name" value="MAPEG"/>
    <property type="match status" value="1"/>
</dbReference>